<keyword evidence="1" id="KW-0812">Transmembrane</keyword>
<organism evidence="2 3">
    <name type="scientific">Candidatus Blackburnbacteria bacterium RIFCSPHIGHO2_01_FULL_43_15b</name>
    <dbReference type="NCBI Taxonomy" id="1797513"/>
    <lineage>
        <taxon>Bacteria</taxon>
        <taxon>Candidatus Blackburniibacteriota</taxon>
    </lineage>
</organism>
<dbReference type="Pfam" id="PF11303">
    <property type="entry name" value="DUF3105"/>
    <property type="match status" value="2"/>
</dbReference>
<name>A0A1G1V068_9BACT</name>
<keyword evidence="1" id="KW-1133">Transmembrane helix</keyword>
<evidence type="ECO:0000256" key="1">
    <source>
        <dbReference type="SAM" id="Phobius"/>
    </source>
</evidence>
<comment type="caution">
    <text evidence="2">The sequence shown here is derived from an EMBL/GenBank/DDBJ whole genome shotgun (WGS) entry which is preliminary data.</text>
</comment>
<dbReference type="AlphaFoldDB" id="A0A1G1V068"/>
<protein>
    <recommendedName>
        <fullName evidence="4">DUF3105 domain-containing protein</fullName>
    </recommendedName>
</protein>
<evidence type="ECO:0008006" key="4">
    <source>
        <dbReference type="Google" id="ProtNLM"/>
    </source>
</evidence>
<dbReference type="STRING" id="1797513.A2782_02235"/>
<feature type="transmembrane region" description="Helical" evidence="1">
    <location>
        <begin position="7"/>
        <end position="25"/>
    </location>
</feature>
<gene>
    <name evidence="2" type="ORF">A2782_02235</name>
</gene>
<dbReference type="InterPro" id="IPR021454">
    <property type="entry name" value="DUF3105"/>
</dbReference>
<evidence type="ECO:0000313" key="3">
    <source>
        <dbReference type="Proteomes" id="UP000177967"/>
    </source>
</evidence>
<dbReference type="Proteomes" id="UP000177967">
    <property type="component" value="Unassembled WGS sequence"/>
</dbReference>
<evidence type="ECO:0000313" key="2">
    <source>
        <dbReference type="EMBL" id="OGY08783.1"/>
    </source>
</evidence>
<sequence length="225" mass="24599">MIKFQKYAFPLIVALVLAGLGWFLFKSINKPLPGEAVTLLSRDHVTDISNVQYNSSPPTSGPHFSAWAKAGAYDEILSDGYLLHSLEHGYVVISYDCGKQQTTYNIVRSVYAHEGEEPAATLSATGAAQPLAVAERSEPFTPENASKVVALPEAFKTDSCKALAGQLAQYLKIAKRVIVVPRLEMDTPIALTAWGRIEKLSEVDDGAIRKFITTFENRGPEQTVE</sequence>
<reference evidence="2 3" key="1">
    <citation type="journal article" date="2016" name="Nat. Commun.">
        <title>Thousands of microbial genomes shed light on interconnected biogeochemical processes in an aquifer system.</title>
        <authorList>
            <person name="Anantharaman K."/>
            <person name="Brown C.T."/>
            <person name="Hug L.A."/>
            <person name="Sharon I."/>
            <person name="Castelle C.J."/>
            <person name="Probst A.J."/>
            <person name="Thomas B.C."/>
            <person name="Singh A."/>
            <person name="Wilkins M.J."/>
            <person name="Karaoz U."/>
            <person name="Brodie E.L."/>
            <person name="Williams K.H."/>
            <person name="Hubbard S.S."/>
            <person name="Banfield J.F."/>
        </authorList>
    </citation>
    <scope>NUCLEOTIDE SEQUENCE [LARGE SCALE GENOMIC DNA]</scope>
</reference>
<dbReference type="EMBL" id="MHBW01000020">
    <property type="protein sequence ID" value="OGY08783.1"/>
    <property type="molecule type" value="Genomic_DNA"/>
</dbReference>
<proteinExistence type="predicted"/>
<keyword evidence="1" id="KW-0472">Membrane</keyword>
<accession>A0A1G1V068</accession>